<organism evidence="4 5">
    <name type="scientific">Trichosporon asahii var. asahii (strain ATCC 90039 / CBS 2479 / JCM 2466 / KCTC 7840 / NBRC 103889/ NCYC 2677 / UAMH 7654)</name>
    <name type="common">Yeast</name>
    <dbReference type="NCBI Taxonomy" id="1186058"/>
    <lineage>
        <taxon>Eukaryota</taxon>
        <taxon>Fungi</taxon>
        <taxon>Dikarya</taxon>
        <taxon>Basidiomycota</taxon>
        <taxon>Agaricomycotina</taxon>
        <taxon>Tremellomycetes</taxon>
        <taxon>Trichosporonales</taxon>
        <taxon>Trichosporonaceae</taxon>
        <taxon>Trichosporon</taxon>
    </lineage>
</organism>
<dbReference type="PANTHER" id="PTHR11895">
    <property type="entry name" value="TRANSAMIDASE"/>
    <property type="match status" value="1"/>
</dbReference>
<feature type="domain" description="Amidase" evidence="3">
    <location>
        <begin position="86"/>
        <end position="511"/>
    </location>
</feature>
<dbReference type="VEuPathDB" id="FungiDB:A1Q1_02247"/>
<dbReference type="InterPro" id="IPR020556">
    <property type="entry name" value="Amidase_CS"/>
</dbReference>
<evidence type="ECO:0000256" key="2">
    <source>
        <dbReference type="SAM" id="MobiDB-lite"/>
    </source>
</evidence>
<protein>
    <recommendedName>
        <fullName evidence="3">Amidase domain-containing protein</fullName>
    </recommendedName>
</protein>
<evidence type="ECO:0000259" key="3">
    <source>
        <dbReference type="Pfam" id="PF01425"/>
    </source>
</evidence>
<dbReference type="InterPro" id="IPR023631">
    <property type="entry name" value="Amidase_dom"/>
</dbReference>
<dbReference type="AlphaFoldDB" id="J6F0M0"/>
<dbReference type="Pfam" id="PF01425">
    <property type="entry name" value="Amidase"/>
    <property type="match status" value="1"/>
</dbReference>
<evidence type="ECO:0000313" key="4">
    <source>
        <dbReference type="EMBL" id="EJT48702.1"/>
    </source>
</evidence>
<gene>
    <name evidence="4" type="ORF">A1Q1_02247</name>
</gene>
<comment type="similarity">
    <text evidence="1">Belongs to the amidase family.</text>
</comment>
<evidence type="ECO:0000256" key="1">
    <source>
        <dbReference type="ARBA" id="ARBA00009199"/>
    </source>
</evidence>
<dbReference type="PROSITE" id="PS00571">
    <property type="entry name" value="AMIDASES"/>
    <property type="match status" value="1"/>
</dbReference>
<dbReference type="KEGG" id="tasa:A1Q1_02247"/>
<comment type="caution">
    <text evidence="4">The sequence shown here is derived from an EMBL/GenBank/DDBJ whole genome shotgun (WGS) entry which is preliminary data.</text>
</comment>
<name>J6F0M0_TRIAS</name>
<feature type="region of interest" description="Disordered" evidence="2">
    <location>
        <begin position="1"/>
        <end position="22"/>
    </location>
</feature>
<dbReference type="GeneID" id="25985761"/>
<dbReference type="InterPro" id="IPR000120">
    <property type="entry name" value="Amidase"/>
</dbReference>
<dbReference type="EMBL" id="ALBS01000193">
    <property type="protein sequence ID" value="EJT48702.1"/>
    <property type="molecule type" value="Genomic_DNA"/>
</dbReference>
<reference evidence="4 5" key="1">
    <citation type="journal article" date="2012" name="Eukaryot. Cell">
        <title>Draft genome sequence of CBS 2479, the standard type strain of Trichosporon asahii.</title>
        <authorList>
            <person name="Yang R.Y."/>
            <person name="Li H.T."/>
            <person name="Zhu H."/>
            <person name="Zhou G.P."/>
            <person name="Wang M."/>
            <person name="Wang L."/>
        </authorList>
    </citation>
    <scope>NUCLEOTIDE SEQUENCE [LARGE SCALE GENOMIC DNA]</scope>
    <source>
        <strain evidence="5">ATCC 90039 / CBS 2479 / JCM 2466 / KCTC 7840 / NCYC 2677 / UAMH 7654</strain>
    </source>
</reference>
<sequence>MSAALPPKELSPNNPITDSSVRETLEPLGLSVPEKEEKHYTTFLKGIWEIWDRVEQMDDYVPIVDEERFPRENVHRPTGKDNPANAWAWKATIRDQQKNEGLLKGKTVALKDNVAVAGVPALVGTNAVKDWVPNVDASVVTRILEAGGTVLGKAVCENLSLWGLSDSSATGPISNVYADGYSAGGSSSGSGVLVARGDVDLAIGGDQGGSIRIPASKNGIVGMKPTHGLVPYTGVVSLEPTLDHVGPMSRTVLDNAKFLQAIAGADNIDDRQVAGCPLPGSVPDYSALAAKGVKGLRIGLLTEGFAAAVHDPKVSELVRKAAARLEALGAVVSTVSVPMHKNGPDLWAVIGRLGASQVALGRSTGRRHLALNDFTAKSVPITQESFNDMFVSSKNTIVNGEYGWKHMNPTLYGKATNLVRKLRDAYDGVMDEVDILLMPTLPNLPPKHIEEGSELDEVMKNCTGVTLNTAPFNLTGHPALSFPVGMLANDAGVRLPVGMQLVGRRWDEGTLYAAAYAWEQANDWKEFS</sequence>
<dbReference type="InterPro" id="IPR036928">
    <property type="entry name" value="AS_sf"/>
</dbReference>
<dbReference type="Proteomes" id="UP000002748">
    <property type="component" value="Unassembled WGS sequence"/>
</dbReference>
<dbReference type="Gene3D" id="3.90.1300.10">
    <property type="entry name" value="Amidase signature (AS) domain"/>
    <property type="match status" value="1"/>
</dbReference>
<dbReference type="PANTHER" id="PTHR11895:SF170">
    <property type="entry name" value="AMIDASE"/>
    <property type="match status" value="1"/>
</dbReference>
<dbReference type="HOGENOM" id="CLU_009600_18_1_1"/>
<proteinExistence type="inferred from homology"/>
<dbReference type="GO" id="GO:0003824">
    <property type="term" value="F:catalytic activity"/>
    <property type="evidence" value="ECO:0007669"/>
    <property type="project" value="InterPro"/>
</dbReference>
<accession>J6F0M0</accession>
<evidence type="ECO:0000313" key="5">
    <source>
        <dbReference type="Proteomes" id="UP000002748"/>
    </source>
</evidence>
<dbReference type="OrthoDB" id="1879366at2759"/>
<dbReference type="RefSeq" id="XP_014180667.1">
    <property type="nucleotide sequence ID" value="XM_014325192.1"/>
</dbReference>
<dbReference type="SUPFAM" id="SSF75304">
    <property type="entry name" value="Amidase signature (AS) enzymes"/>
    <property type="match status" value="1"/>
</dbReference>